<dbReference type="InterPro" id="IPR042057">
    <property type="entry name" value="Lipoxy_PLAT/LH2"/>
</dbReference>
<evidence type="ECO:0000256" key="2">
    <source>
        <dbReference type="ARBA" id="ARBA00004229"/>
    </source>
</evidence>
<dbReference type="InterPro" id="IPR027433">
    <property type="entry name" value="Lipoxygenase_dom_3"/>
</dbReference>
<accession>A0A922DEF9</accession>
<dbReference type="SUPFAM" id="SSF49723">
    <property type="entry name" value="Lipase/lipooxygenase domain (PLAT/LH2 domain)"/>
    <property type="match status" value="1"/>
</dbReference>
<keyword evidence="9" id="KW-0276">Fatty acid metabolism</keyword>
<dbReference type="Gene3D" id="2.60.60.20">
    <property type="entry name" value="PLAT/LH2 domain"/>
    <property type="match status" value="1"/>
</dbReference>
<dbReference type="GO" id="GO:0006633">
    <property type="term" value="P:fatty acid biosynthetic process"/>
    <property type="evidence" value="ECO:0007669"/>
    <property type="project" value="UniProtKB-KW"/>
</dbReference>
<reference evidence="22" key="1">
    <citation type="submission" date="2021-01" db="EMBL/GenBank/DDBJ databases">
        <authorList>
            <person name="Lovell J.T."/>
            <person name="Bentley N."/>
            <person name="Bhattarai G."/>
            <person name="Jenkins J.W."/>
            <person name="Sreedasyam A."/>
            <person name="Alarcon Y."/>
            <person name="Bock C."/>
            <person name="Boston L."/>
            <person name="Carlson J."/>
            <person name="Cervantes K."/>
            <person name="Clermont K."/>
            <person name="Krom N."/>
            <person name="Kubenka K."/>
            <person name="Mamidi S."/>
            <person name="Mattison C."/>
            <person name="Monteros M."/>
            <person name="Pisani C."/>
            <person name="Plott C."/>
            <person name="Rajasekar S."/>
            <person name="Rhein H.S."/>
            <person name="Rohla C."/>
            <person name="Song M."/>
            <person name="Hilaire R.S."/>
            <person name="Shu S."/>
            <person name="Wells L."/>
            <person name="Wang X."/>
            <person name="Webber J."/>
            <person name="Heerema R.J."/>
            <person name="Klein P."/>
            <person name="Conner P."/>
            <person name="Grauke L."/>
            <person name="Grimwood J."/>
            <person name="Schmutz J."/>
            <person name="Randall J.J."/>
        </authorList>
    </citation>
    <scope>NUCLEOTIDE SEQUENCE</scope>
    <source>
        <tissue evidence="22">Leaf</tissue>
    </source>
</reference>
<dbReference type="Pfam" id="PF01477">
    <property type="entry name" value="PLAT"/>
    <property type="match status" value="1"/>
</dbReference>
<evidence type="ECO:0000259" key="20">
    <source>
        <dbReference type="PROSITE" id="PS50095"/>
    </source>
</evidence>
<gene>
    <name evidence="22" type="ORF">I3842_13G164300</name>
</gene>
<dbReference type="FunFam" id="1.20.245.10:FF:000002">
    <property type="entry name" value="Lipoxygenase"/>
    <property type="match status" value="1"/>
</dbReference>
<dbReference type="CDD" id="cd01751">
    <property type="entry name" value="PLAT_LH2"/>
    <property type="match status" value="1"/>
</dbReference>
<comment type="caution">
    <text evidence="22">The sequence shown here is derived from an EMBL/GenBank/DDBJ whole genome shotgun (WGS) entry which is preliminary data.</text>
</comment>
<comment type="similarity">
    <text evidence="3 17">Belongs to the lipoxygenase family.</text>
</comment>
<dbReference type="PROSITE" id="PS51393">
    <property type="entry name" value="LIPOXYGENASE_3"/>
    <property type="match status" value="1"/>
</dbReference>
<dbReference type="Gene3D" id="4.10.372.10">
    <property type="entry name" value="Lipoxygenase-1, Domain 3"/>
    <property type="match status" value="1"/>
</dbReference>
<dbReference type="OrthoDB" id="407298at2759"/>
<dbReference type="InterPro" id="IPR013819">
    <property type="entry name" value="LipOase_C"/>
</dbReference>
<keyword evidence="11 17" id="KW-0223">Dioxygenase</keyword>
<dbReference type="InterPro" id="IPR036392">
    <property type="entry name" value="PLAT/LH2_dom_sf"/>
</dbReference>
<keyword evidence="15 18" id="KW-0275">Fatty acid biosynthesis</keyword>
<evidence type="ECO:0000256" key="1">
    <source>
        <dbReference type="ARBA" id="ARBA00001962"/>
    </source>
</evidence>
<evidence type="ECO:0000256" key="11">
    <source>
        <dbReference type="ARBA" id="ARBA00022964"/>
    </source>
</evidence>
<dbReference type="InterPro" id="IPR001024">
    <property type="entry name" value="PLAT/LH2_dom"/>
</dbReference>
<evidence type="ECO:0000259" key="21">
    <source>
        <dbReference type="PROSITE" id="PS51393"/>
    </source>
</evidence>
<keyword evidence="6" id="KW-0934">Plastid</keyword>
<comment type="cofactor">
    <cofactor evidence="1 17">
        <name>Fe cation</name>
        <dbReference type="ChEBI" id="CHEBI:24875"/>
    </cofactor>
</comment>
<dbReference type="Pfam" id="PF00305">
    <property type="entry name" value="Lipoxygenase"/>
    <property type="match status" value="1"/>
</dbReference>
<dbReference type="InterPro" id="IPR001246">
    <property type="entry name" value="LipOase_plant"/>
</dbReference>
<keyword evidence="14" id="KW-0443">Lipid metabolism</keyword>
<feature type="compositionally biased region" description="Basic and acidic residues" evidence="19">
    <location>
        <begin position="267"/>
        <end position="281"/>
    </location>
</feature>
<evidence type="ECO:0000256" key="12">
    <source>
        <dbReference type="ARBA" id="ARBA00023002"/>
    </source>
</evidence>
<evidence type="ECO:0000256" key="15">
    <source>
        <dbReference type="ARBA" id="ARBA00023160"/>
    </source>
</evidence>
<evidence type="ECO:0000256" key="13">
    <source>
        <dbReference type="ARBA" id="ARBA00023004"/>
    </source>
</evidence>
<evidence type="ECO:0000256" key="10">
    <source>
        <dbReference type="ARBA" id="ARBA00022946"/>
    </source>
</evidence>
<dbReference type="EMBL" id="CM031837">
    <property type="protein sequence ID" value="KAG6682889.1"/>
    <property type="molecule type" value="Genomic_DNA"/>
</dbReference>
<dbReference type="PROSITE" id="PS00081">
    <property type="entry name" value="LIPOXYGENASE_2"/>
    <property type="match status" value="1"/>
</dbReference>
<evidence type="ECO:0000256" key="19">
    <source>
        <dbReference type="SAM" id="MobiDB-lite"/>
    </source>
</evidence>
<keyword evidence="5" id="KW-0150">Chloroplast</keyword>
<dbReference type="FunFam" id="3.10.450.60:FF:000005">
    <property type="entry name" value="Lipoxygenase"/>
    <property type="match status" value="1"/>
</dbReference>
<feature type="domain" description="PLAT" evidence="20">
    <location>
        <begin position="82"/>
        <end position="213"/>
    </location>
</feature>
<dbReference type="PRINTS" id="PR00468">
    <property type="entry name" value="PLTLPOXGNASE"/>
</dbReference>
<keyword evidence="10" id="KW-0809">Transit peptide</keyword>
<organism evidence="22 23">
    <name type="scientific">Carya illinoinensis</name>
    <name type="common">Pecan</name>
    <dbReference type="NCBI Taxonomy" id="32201"/>
    <lineage>
        <taxon>Eukaryota</taxon>
        <taxon>Viridiplantae</taxon>
        <taxon>Streptophyta</taxon>
        <taxon>Embryophyta</taxon>
        <taxon>Tracheophyta</taxon>
        <taxon>Spermatophyta</taxon>
        <taxon>Magnoliopsida</taxon>
        <taxon>eudicotyledons</taxon>
        <taxon>Gunneridae</taxon>
        <taxon>Pentapetalae</taxon>
        <taxon>rosids</taxon>
        <taxon>fabids</taxon>
        <taxon>Fagales</taxon>
        <taxon>Juglandaceae</taxon>
        <taxon>Carya</taxon>
    </lineage>
</organism>
<dbReference type="InterPro" id="IPR000907">
    <property type="entry name" value="LipOase"/>
</dbReference>
<evidence type="ECO:0000256" key="6">
    <source>
        <dbReference type="ARBA" id="ARBA00022640"/>
    </source>
</evidence>
<feature type="domain" description="Lipoxygenase" evidence="21">
    <location>
        <begin position="216"/>
        <end position="915"/>
    </location>
</feature>
<dbReference type="GO" id="GO:0031408">
    <property type="term" value="P:oxylipin biosynthetic process"/>
    <property type="evidence" value="ECO:0007669"/>
    <property type="project" value="UniProtKB-UniRule"/>
</dbReference>
<evidence type="ECO:0000256" key="5">
    <source>
        <dbReference type="ARBA" id="ARBA00022528"/>
    </source>
</evidence>
<dbReference type="SUPFAM" id="SSF48484">
    <property type="entry name" value="Lipoxigenase"/>
    <property type="match status" value="1"/>
</dbReference>
<evidence type="ECO:0000256" key="18">
    <source>
        <dbReference type="RuleBase" id="RU003975"/>
    </source>
</evidence>
<evidence type="ECO:0000256" key="9">
    <source>
        <dbReference type="ARBA" id="ARBA00022832"/>
    </source>
</evidence>
<dbReference type="PROSITE" id="PS00711">
    <property type="entry name" value="LIPOXYGENASE_1"/>
    <property type="match status" value="1"/>
</dbReference>
<dbReference type="GO" id="GO:0016165">
    <property type="term" value="F:linoleate 13S-lipoxygenase activity"/>
    <property type="evidence" value="ECO:0007669"/>
    <property type="project" value="UniProtKB-ARBA"/>
</dbReference>
<dbReference type="GO" id="GO:0034440">
    <property type="term" value="P:lipid oxidation"/>
    <property type="evidence" value="ECO:0007669"/>
    <property type="project" value="InterPro"/>
</dbReference>
<keyword evidence="4 18" id="KW-0444">Lipid biosynthesis</keyword>
<dbReference type="PANTHER" id="PTHR11771">
    <property type="entry name" value="LIPOXYGENASE"/>
    <property type="match status" value="1"/>
</dbReference>
<dbReference type="AlphaFoldDB" id="A0A922DEF9"/>
<evidence type="ECO:0000256" key="4">
    <source>
        <dbReference type="ARBA" id="ARBA00022516"/>
    </source>
</evidence>
<name>A0A922DEF9_CARIL</name>
<evidence type="ECO:0000313" key="22">
    <source>
        <dbReference type="EMBL" id="KAG6682889.1"/>
    </source>
</evidence>
<comment type="caution">
    <text evidence="16">Lacks conserved residue(s) required for the propagation of feature annotation.</text>
</comment>
<keyword evidence="13 17" id="KW-0408">Iron</keyword>
<keyword evidence="7 17" id="KW-0479">Metal-binding</keyword>
<keyword evidence="12 17" id="KW-0560">Oxidoreductase</keyword>
<comment type="pathway">
    <text evidence="18">Lipid metabolism; oxylipin biosynthesis.</text>
</comment>
<dbReference type="InterPro" id="IPR036226">
    <property type="entry name" value="LipOase_C_sf"/>
</dbReference>
<sequence length="915" mass="103780">MLKPLPSLQPQFSSSSTLTPSFLLHKPFLHGNGNSIASLPIFSMQYYSFHKKNKNVRIASVPGNNIKAVATESTEKATSVKATVTVKLTVGGFLSNLGIDRGLDDVTDWLGKTLLLELVSAQLDPKTGLEKETIKGYACWTSQDDGEVKYESGFEVPADFGEVGAILLENEHHKEMYLKDIILDGFPNGTVSLTCNSWVHSKHDYPQKRVFFTNKSYLPSETPEGLRRLREEELVTLRGNGEGERKTQDRVYDYDVYNDIGDPDSSDDLKRPVLGGKEHPYPRRCRTGRPRSDKDPLSEKRSSSVYVPRDENFSEVKQLTFSAKAVYSVLHALLPSLETAVLDSDLGFPYFTAIDSLFNEGVNLPTPKTAEHKGLLSKLSSILPRLVRAISETQDDVLRFETPETMDRDKFFWFRDEEFARQTLAGLNPYSIRLVTEWPLKSKLDPKIYGPQQSAITTEMIEREIKGICSVREAINQKKLFILDYHDMFLPYVSKVRELKGTTFYGSRTLFFLNPEGTLRPLAIELTRPPMDGKPHWREVFTPCWDATGVWMWRLAKAHVLAHDSGYHQLVSHWLRTHCCTEPYIIATNRQLSVMHPIYRLLHPHFRYTMEINALARAALINAGGIIESSFSPGKYSMELSSVAYDQQWQFNLEALPADLINRGLAVEDPTAPHGLKLAIEDYPFANDGLLLWDNIKEWVSDYVNYYYPNPRAIGSDQELQEWWTEIRTVGHGDKKDESWWPVLKTPEDLIQIITTIIWVTSGHHAAVNFGQYTYAGYFPNRPTIARINMPSEEPSEEFWTNFLKKPEGALLQCFPSQIQATKVMAVLDILSNHSPDEEYLGEAIEPAWAENPQINAAFERFNGRLKQLEGVIDERNANRDLKNRNGAGIVPYELLKPFSEPGVTGKGVPYSISI</sequence>
<comment type="function">
    <text evidence="18">Plant lipoxygenase may be involved in a number of diverse aspects of plant physiology including growth and development, pest resistance, and senescence or responses to wounding.</text>
</comment>
<dbReference type="GO" id="GO:0046872">
    <property type="term" value="F:metal ion binding"/>
    <property type="evidence" value="ECO:0007669"/>
    <property type="project" value="UniProtKB-UniRule"/>
</dbReference>
<dbReference type="PROSITE" id="PS50095">
    <property type="entry name" value="PLAT"/>
    <property type="match status" value="1"/>
</dbReference>
<evidence type="ECO:0000313" key="23">
    <source>
        <dbReference type="Proteomes" id="UP000811246"/>
    </source>
</evidence>
<comment type="subcellular location">
    <subcellularLocation>
        <location evidence="2">Plastid</location>
        <location evidence="2">Chloroplast</location>
    </subcellularLocation>
</comment>
<keyword evidence="8 18" id="KW-0925">Oxylipin biosynthesis</keyword>
<dbReference type="GO" id="GO:0009507">
    <property type="term" value="C:chloroplast"/>
    <property type="evidence" value="ECO:0007669"/>
    <property type="project" value="UniProtKB-SubCell"/>
</dbReference>
<evidence type="ECO:0000256" key="16">
    <source>
        <dbReference type="PROSITE-ProRule" id="PRU00152"/>
    </source>
</evidence>
<evidence type="ECO:0000256" key="17">
    <source>
        <dbReference type="RuleBase" id="RU003974"/>
    </source>
</evidence>
<dbReference type="FunFam" id="4.10.375.10:FF:000001">
    <property type="entry name" value="Lipoxygenase"/>
    <property type="match status" value="1"/>
</dbReference>
<dbReference type="Gene3D" id="3.10.450.60">
    <property type="match status" value="1"/>
</dbReference>
<dbReference type="InterPro" id="IPR020834">
    <property type="entry name" value="LipOase_CS"/>
</dbReference>
<feature type="region of interest" description="Disordered" evidence="19">
    <location>
        <begin position="258"/>
        <end position="304"/>
    </location>
</feature>
<proteinExistence type="inferred from homology"/>
<dbReference type="Proteomes" id="UP000811246">
    <property type="component" value="Chromosome 13"/>
</dbReference>
<evidence type="ECO:0000256" key="8">
    <source>
        <dbReference type="ARBA" id="ARBA00022767"/>
    </source>
</evidence>
<evidence type="ECO:0000256" key="14">
    <source>
        <dbReference type="ARBA" id="ARBA00023098"/>
    </source>
</evidence>
<dbReference type="SMART" id="SM00308">
    <property type="entry name" value="LH2"/>
    <property type="match status" value="1"/>
</dbReference>
<dbReference type="Gene3D" id="4.10.375.10">
    <property type="entry name" value="Lipoxygenase-1, Domain 2"/>
    <property type="match status" value="1"/>
</dbReference>
<protein>
    <recommendedName>
        <fullName evidence="18">Lipoxygenase</fullName>
        <ecNumber evidence="18">1.13.11.-</ecNumber>
    </recommendedName>
</protein>
<evidence type="ECO:0000256" key="7">
    <source>
        <dbReference type="ARBA" id="ARBA00022723"/>
    </source>
</evidence>
<dbReference type="PRINTS" id="PR00087">
    <property type="entry name" value="LIPOXYGENASE"/>
</dbReference>
<dbReference type="InterPro" id="IPR020833">
    <property type="entry name" value="LipOase_Fe_BS"/>
</dbReference>
<evidence type="ECO:0000256" key="3">
    <source>
        <dbReference type="ARBA" id="ARBA00009419"/>
    </source>
</evidence>
<dbReference type="Gene3D" id="1.20.245.10">
    <property type="entry name" value="Lipoxygenase-1, Domain 5"/>
    <property type="match status" value="1"/>
</dbReference>
<feature type="compositionally biased region" description="Basic and acidic residues" evidence="19">
    <location>
        <begin position="290"/>
        <end position="304"/>
    </location>
</feature>
<dbReference type="EC" id="1.13.11.-" evidence="18"/>